<dbReference type="GO" id="GO:0009360">
    <property type="term" value="C:DNA polymerase III complex"/>
    <property type="evidence" value="ECO:0007669"/>
    <property type="project" value="InterPro"/>
</dbReference>
<evidence type="ECO:0000313" key="10">
    <source>
        <dbReference type="EMBL" id="KKN90054.1"/>
    </source>
</evidence>
<dbReference type="SUPFAM" id="SSF55979">
    <property type="entry name" value="DNA clamp"/>
    <property type="match status" value="1"/>
</dbReference>
<dbReference type="PANTHER" id="PTHR30478">
    <property type="entry name" value="DNA POLYMERASE III SUBUNIT BETA"/>
    <property type="match status" value="1"/>
</dbReference>
<keyword evidence="6" id="KW-0235">DNA replication</keyword>
<dbReference type="AlphaFoldDB" id="A0A0F9UEG6"/>
<evidence type="ECO:0000256" key="7">
    <source>
        <dbReference type="ARBA" id="ARBA00022932"/>
    </source>
</evidence>
<evidence type="ECO:0000256" key="4">
    <source>
        <dbReference type="ARBA" id="ARBA00022679"/>
    </source>
</evidence>
<accession>A0A0F9UEG6</accession>
<comment type="subcellular location">
    <subcellularLocation>
        <location evidence="1">Cytoplasm</location>
    </subcellularLocation>
</comment>
<organism evidence="10">
    <name type="scientific">marine sediment metagenome</name>
    <dbReference type="NCBI Taxonomy" id="412755"/>
    <lineage>
        <taxon>unclassified sequences</taxon>
        <taxon>metagenomes</taxon>
        <taxon>ecological metagenomes</taxon>
    </lineage>
</organism>
<proteinExistence type="inferred from homology"/>
<keyword evidence="4" id="KW-0808">Transferase</keyword>
<name>A0A0F9UEG6_9ZZZZ</name>
<sequence length="355" mass="39073">MERKLLLEKLNLAKPALASKGSILPVYTHFCFDGVTITSYNDVMAVLVDHECDMNDAIDGARIIGLLEASSAKEVEFKQKDGEVHMKYGRSNSKLPTLPPEDFIFELPDIKSSLMVNIDNALIKGIELCLSTMGIDSTRPSLLGITLSLGKKDCVLYSSDTVSVSRFELDIQSKKERAVILPPDFCKTLVRTVKSLKKDGELFIGEDHVIAIIDSVTLFSKLLEDDSSVNFEEVIDEQWGDVDPRDLVPLPTSIGQAIKASQVLTSGVYGWEVRLEIVKNKLHMDTETHKGDTHAVIPLKADHPDVVASIDTTMLEKALAVCDMFYVTEDTILLSGESDAYLHLISNGSDATPTE</sequence>
<reference evidence="10" key="1">
    <citation type="journal article" date="2015" name="Nature">
        <title>Complex archaea that bridge the gap between prokaryotes and eukaryotes.</title>
        <authorList>
            <person name="Spang A."/>
            <person name="Saw J.H."/>
            <person name="Jorgensen S.L."/>
            <person name="Zaremba-Niedzwiedzka K."/>
            <person name="Martijn J."/>
            <person name="Lind A.E."/>
            <person name="van Eijk R."/>
            <person name="Schleper C."/>
            <person name="Guy L."/>
            <person name="Ettema T.J."/>
        </authorList>
    </citation>
    <scope>NUCLEOTIDE SEQUENCE</scope>
</reference>
<dbReference type="Gene3D" id="3.10.150.10">
    <property type="entry name" value="DNA Polymerase III, subunit A, domain 2"/>
    <property type="match status" value="1"/>
</dbReference>
<dbReference type="GO" id="GO:0003887">
    <property type="term" value="F:DNA-directed DNA polymerase activity"/>
    <property type="evidence" value="ECO:0007669"/>
    <property type="project" value="UniProtKB-KW"/>
</dbReference>
<evidence type="ECO:0000259" key="9">
    <source>
        <dbReference type="Pfam" id="PF02767"/>
    </source>
</evidence>
<keyword evidence="8" id="KW-0238">DNA-binding</keyword>
<dbReference type="GO" id="GO:0006271">
    <property type="term" value="P:DNA strand elongation involved in DNA replication"/>
    <property type="evidence" value="ECO:0007669"/>
    <property type="project" value="TreeGrafter"/>
</dbReference>
<evidence type="ECO:0000256" key="2">
    <source>
        <dbReference type="ARBA" id="ARBA00010752"/>
    </source>
</evidence>
<comment type="caution">
    <text evidence="10">The sequence shown here is derived from an EMBL/GenBank/DDBJ whole genome shotgun (WGS) entry which is preliminary data.</text>
</comment>
<dbReference type="InterPro" id="IPR022637">
    <property type="entry name" value="DNA_polIII_beta_cen"/>
</dbReference>
<evidence type="ECO:0000256" key="5">
    <source>
        <dbReference type="ARBA" id="ARBA00022695"/>
    </source>
</evidence>
<protein>
    <recommendedName>
        <fullName evidence="9">DNA polymerase III beta sliding clamp central domain-containing protein</fullName>
    </recommendedName>
</protein>
<evidence type="ECO:0000256" key="3">
    <source>
        <dbReference type="ARBA" id="ARBA00022490"/>
    </source>
</evidence>
<feature type="domain" description="DNA polymerase III beta sliding clamp central" evidence="9">
    <location>
        <begin position="122"/>
        <end position="224"/>
    </location>
</feature>
<dbReference type="InterPro" id="IPR046938">
    <property type="entry name" value="DNA_clamp_sf"/>
</dbReference>
<dbReference type="InterPro" id="IPR001001">
    <property type="entry name" value="DNA_polIII_beta"/>
</dbReference>
<evidence type="ECO:0000256" key="8">
    <source>
        <dbReference type="ARBA" id="ARBA00023125"/>
    </source>
</evidence>
<dbReference type="EMBL" id="LAZR01000113">
    <property type="protein sequence ID" value="KKN90054.1"/>
    <property type="molecule type" value="Genomic_DNA"/>
</dbReference>
<dbReference type="GO" id="GO:0003677">
    <property type="term" value="F:DNA binding"/>
    <property type="evidence" value="ECO:0007669"/>
    <property type="project" value="UniProtKB-KW"/>
</dbReference>
<comment type="similarity">
    <text evidence="2">Belongs to the beta sliding clamp family.</text>
</comment>
<keyword evidence="7" id="KW-0239">DNA-directed DNA polymerase</keyword>
<dbReference type="Pfam" id="PF02767">
    <property type="entry name" value="DNA_pol3_beta_2"/>
    <property type="match status" value="1"/>
</dbReference>
<keyword evidence="3" id="KW-0963">Cytoplasm</keyword>
<dbReference type="Gene3D" id="3.70.10.10">
    <property type="match status" value="1"/>
</dbReference>
<dbReference type="GO" id="GO:0005737">
    <property type="term" value="C:cytoplasm"/>
    <property type="evidence" value="ECO:0007669"/>
    <property type="project" value="UniProtKB-SubCell"/>
</dbReference>
<dbReference type="PANTHER" id="PTHR30478:SF0">
    <property type="entry name" value="BETA SLIDING CLAMP"/>
    <property type="match status" value="1"/>
</dbReference>
<gene>
    <name evidence="10" type="ORF">LCGC14_0231670</name>
</gene>
<evidence type="ECO:0000256" key="1">
    <source>
        <dbReference type="ARBA" id="ARBA00004496"/>
    </source>
</evidence>
<keyword evidence="5" id="KW-0548">Nucleotidyltransferase</keyword>
<dbReference type="GO" id="GO:0008408">
    <property type="term" value="F:3'-5' exonuclease activity"/>
    <property type="evidence" value="ECO:0007669"/>
    <property type="project" value="InterPro"/>
</dbReference>
<evidence type="ECO:0000256" key="6">
    <source>
        <dbReference type="ARBA" id="ARBA00022705"/>
    </source>
</evidence>